<feature type="domain" description="DUF4140" evidence="3">
    <location>
        <begin position="19"/>
        <end position="148"/>
    </location>
</feature>
<sequence>MDMTHKQEYRIRELETRSVTLFPGRAQVHRQIKDVPLKAGENQITIVGLTPTVDQDSIKVEGTGSAIITDMAVELLPNREIFEDVYPEYDNDGDSSDSDPDSASDGEGEEERANAVMGDIRERLRLAEDDEKRASEILAGARRRLEILDSYGKLMTTDRQNTAAPDVKIDEGLATYRAEREKIFADIWDGNVQHREIKDKLQRLRKEEGRIAKQYRRETAKADKVKRKEARAKQKEQQKAARKQQEVRKEQARVRKERESFWPKKVYSIRVTLDATAFTPGSSRRNSIASDVEVVSSPKSPEKSSDHEFSGSTCDLSISYVTTDAYWSPAYDMALSTTANTGHVCFDAQLTNQTAETWSNCKITLSTPQADFSGLHDTIPTLVPWRVRLTGGRAAHGDAYSLRNDIMFSRDEQSHRAAWADKQTGRTHAQQPRAELFGVVKSRAKSSRGAVVEPLMVGADEAKEEECEESDEEMGFGLFDGDDEPPRRSVNDGMTQHSLGGGAPPPFPRGGPPPPPPPPGGSFRPTMESASRGCFERFPSSQGEEEREHLASRQLH</sequence>
<dbReference type="PANTHER" id="PTHR31005:SF8">
    <property type="entry name" value="DUF4139 DOMAIN-CONTAINING PROTEIN"/>
    <property type="match status" value="1"/>
</dbReference>
<evidence type="ECO:0000313" key="5">
    <source>
        <dbReference type="Proteomes" id="UP001433268"/>
    </source>
</evidence>
<dbReference type="PANTHER" id="PTHR31005">
    <property type="entry name" value="DUF4139 DOMAIN-CONTAINING PROTEIN"/>
    <property type="match status" value="1"/>
</dbReference>
<feature type="compositionally biased region" description="Basic and acidic residues" evidence="1">
    <location>
        <begin position="231"/>
        <end position="255"/>
    </location>
</feature>
<dbReference type="InterPro" id="IPR037291">
    <property type="entry name" value="DUF4139"/>
</dbReference>
<feature type="compositionally biased region" description="Acidic residues" evidence="1">
    <location>
        <begin position="462"/>
        <end position="474"/>
    </location>
</feature>
<comment type="caution">
    <text evidence="4">The sequence shown here is derived from an EMBL/GenBank/DDBJ whole genome shotgun (WGS) entry which is preliminary data.</text>
</comment>
<reference evidence="4 5" key="1">
    <citation type="submission" date="2023-01" db="EMBL/GenBank/DDBJ databases">
        <title>Analysis of 21 Apiospora genomes using comparative genomics revels a genus with tremendous synthesis potential of carbohydrate active enzymes and secondary metabolites.</title>
        <authorList>
            <person name="Sorensen T."/>
        </authorList>
    </citation>
    <scope>NUCLEOTIDE SEQUENCE [LARGE SCALE GENOMIC DNA]</scope>
    <source>
        <strain evidence="4 5">CBS 114990</strain>
    </source>
</reference>
<dbReference type="GeneID" id="92046244"/>
<accession>A0ABR1WEW8</accession>
<dbReference type="EMBL" id="JAQQWN010000006">
    <property type="protein sequence ID" value="KAK8081051.1"/>
    <property type="molecule type" value="Genomic_DNA"/>
</dbReference>
<feature type="region of interest" description="Disordered" evidence="1">
    <location>
        <begin position="289"/>
        <end position="308"/>
    </location>
</feature>
<gene>
    <name evidence="4" type="ORF">PG997_008869</name>
</gene>
<feature type="region of interest" description="Disordered" evidence="1">
    <location>
        <begin position="86"/>
        <end position="117"/>
    </location>
</feature>
<feature type="region of interest" description="Disordered" evidence="1">
    <location>
        <begin position="456"/>
        <end position="556"/>
    </location>
</feature>
<evidence type="ECO:0000259" key="3">
    <source>
        <dbReference type="Pfam" id="PF13600"/>
    </source>
</evidence>
<feature type="compositionally biased region" description="Pro residues" evidence="1">
    <location>
        <begin position="503"/>
        <end position="520"/>
    </location>
</feature>
<dbReference type="Pfam" id="PF13598">
    <property type="entry name" value="DUF4139"/>
    <property type="match status" value="1"/>
</dbReference>
<dbReference type="RefSeq" id="XP_066668526.1">
    <property type="nucleotide sequence ID" value="XM_066813184.1"/>
</dbReference>
<dbReference type="Pfam" id="PF13600">
    <property type="entry name" value="DUF4140"/>
    <property type="match status" value="1"/>
</dbReference>
<keyword evidence="5" id="KW-1185">Reference proteome</keyword>
<dbReference type="InterPro" id="IPR025554">
    <property type="entry name" value="DUF4140"/>
</dbReference>
<protein>
    <submittedName>
        <fullName evidence="4">Mucoidy inhibitor A</fullName>
    </submittedName>
</protein>
<feature type="compositionally biased region" description="Basic and acidic residues" evidence="1">
    <location>
        <begin position="544"/>
        <end position="556"/>
    </location>
</feature>
<feature type="domain" description="DUF4139" evidence="2">
    <location>
        <begin position="316"/>
        <end position="461"/>
    </location>
</feature>
<feature type="compositionally biased region" description="Low complexity" evidence="1">
    <location>
        <begin position="290"/>
        <end position="299"/>
    </location>
</feature>
<evidence type="ECO:0000259" key="2">
    <source>
        <dbReference type="Pfam" id="PF13598"/>
    </source>
</evidence>
<organism evidence="4 5">
    <name type="scientific">Apiospora hydei</name>
    <dbReference type="NCBI Taxonomy" id="1337664"/>
    <lineage>
        <taxon>Eukaryota</taxon>
        <taxon>Fungi</taxon>
        <taxon>Dikarya</taxon>
        <taxon>Ascomycota</taxon>
        <taxon>Pezizomycotina</taxon>
        <taxon>Sordariomycetes</taxon>
        <taxon>Xylariomycetidae</taxon>
        <taxon>Amphisphaeriales</taxon>
        <taxon>Apiosporaceae</taxon>
        <taxon>Apiospora</taxon>
    </lineage>
</organism>
<dbReference type="InterPro" id="IPR011935">
    <property type="entry name" value="CHP02231"/>
</dbReference>
<feature type="region of interest" description="Disordered" evidence="1">
    <location>
        <begin position="216"/>
        <end position="255"/>
    </location>
</feature>
<evidence type="ECO:0000256" key="1">
    <source>
        <dbReference type="SAM" id="MobiDB-lite"/>
    </source>
</evidence>
<dbReference type="Proteomes" id="UP001433268">
    <property type="component" value="Unassembled WGS sequence"/>
</dbReference>
<proteinExistence type="predicted"/>
<feature type="compositionally biased region" description="Acidic residues" evidence="1">
    <location>
        <begin position="86"/>
        <end position="110"/>
    </location>
</feature>
<evidence type="ECO:0000313" key="4">
    <source>
        <dbReference type="EMBL" id="KAK8081051.1"/>
    </source>
</evidence>
<name>A0ABR1WEW8_9PEZI</name>